<evidence type="ECO:0000313" key="1">
    <source>
        <dbReference type="EMBL" id="KAG9243542.1"/>
    </source>
</evidence>
<accession>A0A9P7Z1U2</accession>
<evidence type="ECO:0000313" key="2">
    <source>
        <dbReference type="Proteomes" id="UP000887226"/>
    </source>
</evidence>
<reference evidence="1" key="1">
    <citation type="journal article" date="2021" name="IMA Fungus">
        <title>Genomic characterization of three marine fungi, including Emericellopsis atlantica sp. nov. with signatures of a generalist lifestyle and marine biomass degradation.</title>
        <authorList>
            <person name="Hagestad O.C."/>
            <person name="Hou L."/>
            <person name="Andersen J.H."/>
            <person name="Hansen E.H."/>
            <person name="Altermark B."/>
            <person name="Li C."/>
            <person name="Kuhnert E."/>
            <person name="Cox R.J."/>
            <person name="Crous P.W."/>
            <person name="Spatafora J.W."/>
            <person name="Lail K."/>
            <person name="Amirebrahimi M."/>
            <person name="Lipzen A."/>
            <person name="Pangilinan J."/>
            <person name="Andreopoulos W."/>
            <person name="Hayes R.D."/>
            <person name="Ng V."/>
            <person name="Grigoriev I.V."/>
            <person name="Jackson S.A."/>
            <person name="Sutton T.D.S."/>
            <person name="Dobson A.D.W."/>
            <person name="Rama T."/>
        </authorList>
    </citation>
    <scope>NUCLEOTIDE SEQUENCE</scope>
    <source>
        <strain evidence="1">TRa3180A</strain>
    </source>
</reference>
<proteinExistence type="predicted"/>
<dbReference type="Proteomes" id="UP000887226">
    <property type="component" value="Unassembled WGS sequence"/>
</dbReference>
<sequence length="384" mass="42833">MHRCCLEIEGEAQLEQHLLLLRKRPSQHELMEVTTTPIFTMPILKHAEALLQQGSPEAFPQYGLLGGLTDPGSWHIFFNVATPSSTFICRPQGSSKSHTLSCLLENCLSASKAERLTKPAVGLVFHYDTYISDDGGSPCEAAFLSADPQIKRTYQHLNVQVEPLRINESDLNTKRILDLIAVENDEAPLYMHTIYRILRGMRISQQEAVGKFSCNEFKGQVMLSGLNTAQLRPLNQRLDTLERFMPKVQTDLNQTNVKRKGKDKASSPTGNTWDSKPGCLTIVDLFCPYYMNASAEALTLTNTLLSTIRLQRHLGARIIISTQEPTISPALLELCSINIAHRFTSPEWLRSFKGHLAALATEVPHLDTDSEGVSTSASGHLFYR</sequence>
<comment type="caution">
    <text evidence="1">The sequence shown here is derived from an EMBL/GenBank/DDBJ whole genome shotgun (WGS) entry which is preliminary data.</text>
</comment>
<dbReference type="OrthoDB" id="2316594at2759"/>
<dbReference type="EMBL" id="MU253969">
    <property type="protein sequence ID" value="KAG9243542.1"/>
    <property type="molecule type" value="Genomic_DNA"/>
</dbReference>
<gene>
    <name evidence="1" type="ORF">BJ878DRAFT_535151</name>
</gene>
<protein>
    <submittedName>
        <fullName evidence="1">Uncharacterized protein</fullName>
    </submittedName>
</protein>
<keyword evidence="2" id="KW-1185">Reference proteome</keyword>
<dbReference type="InterPro" id="IPR027417">
    <property type="entry name" value="P-loop_NTPase"/>
</dbReference>
<dbReference type="AlphaFoldDB" id="A0A9P7Z1U2"/>
<name>A0A9P7Z1U2_9HELO</name>
<dbReference type="Gene3D" id="3.40.50.300">
    <property type="entry name" value="P-loop containing nucleotide triphosphate hydrolases"/>
    <property type="match status" value="1"/>
</dbReference>
<organism evidence="1 2">
    <name type="scientific">Calycina marina</name>
    <dbReference type="NCBI Taxonomy" id="1763456"/>
    <lineage>
        <taxon>Eukaryota</taxon>
        <taxon>Fungi</taxon>
        <taxon>Dikarya</taxon>
        <taxon>Ascomycota</taxon>
        <taxon>Pezizomycotina</taxon>
        <taxon>Leotiomycetes</taxon>
        <taxon>Helotiales</taxon>
        <taxon>Pezizellaceae</taxon>
        <taxon>Calycina</taxon>
    </lineage>
</organism>